<dbReference type="Proteomes" id="UP000186817">
    <property type="component" value="Unassembled WGS sequence"/>
</dbReference>
<evidence type="ECO:0000313" key="2">
    <source>
        <dbReference type="EMBL" id="OLP78935.1"/>
    </source>
</evidence>
<feature type="region of interest" description="Disordered" evidence="1">
    <location>
        <begin position="96"/>
        <end position="143"/>
    </location>
</feature>
<feature type="compositionally biased region" description="Acidic residues" evidence="1">
    <location>
        <begin position="104"/>
        <end position="117"/>
    </location>
</feature>
<dbReference type="OrthoDB" id="10275815at2759"/>
<evidence type="ECO:0000313" key="3">
    <source>
        <dbReference type="Proteomes" id="UP000186817"/>
    </source>
</evidence>
<reference evidence="2 3" key="1">
    <citation type="submission" date="2016-02" db="EMBL/GenBank/DDBJ databases">
        <title>Genome analysis of coral dinoflagellate symbionts highlights evolutionary adaptations to a symbiotic lifestyle.</title>
        <authorList>
            <person name="Aranda M."/>
            <person name="Li Y."/>
            <person name="Liew Y.J."/>
            <person name="Baumgarten S."/>
            <person name="Simakov O."/>
            <person name="Wilson M."/>
            <person name="Piel J."/>
            <person name="Ashoor H."/>
            <person name="Bougouffa S."/>
            <person name="Bajic V.B."/>
            <person name="Ryu T."/>
            <person name="Ravasi T."/>
            <person name="Bayer T."/>
            <person name="Micklem G."/>
            <person name="Kim H."/>
            <person name="Bhak J."/>
            <person name="Lajeunesse T.C."/>
            <person name="Voolstra C.R."/>
        </authorList>
    </citation>
    <scope>NUCLEOTIDE SEQUENCE [LARGE SCALE GENOMIC DNA]</scope>
    <source>
        <strain evidence="2 3">CCMP2467</strain>
    </source>
</reference>
<comment type="caution">
    <text evidence="2">The sequence shown here is derived from an EMBL/GenBank/DDBJ whole genome shotgun (WGS) entry which is preliminary data.</text>
</comment>
<keyword evidence="3" id="KW-1185">Reference proteome</keyword>
<evidence type="ECO:0000256" key="1">
    <source>
        <dbReference type="SAM" id="MobiDB-lite"/>
    </source>
</evidence>
<name>A0A1Q9C7R2_SYMMI</name>
<protein>
    <submittedName>
        <fullName evidence="2">Uncharacterized protein</fullName>
    </submittedName>
</protein>
<accession>A0A1Q9C7R2</accession>
<dbReference type="AlphaFoldDB" id="A0A1Q9C7R2"/>
<organism evidence="2 3">
    <name type="scientific">Symbiodinium microadriaticum</name>
    <name type="common">Dinoflagellate</name>
    <name type="synonym">Zooxanthella microadriatica</name>
    <dbReference type="NCBI Taxonomy" id="2951"/>
    <lineage>
        <taxon>Eukaryota</taxon>
        <taxon>Sar</taxon>
        <taxon>Alveolata</taxon>
        <taxon>Dinophyceae</taxon>
        <taxon>Suessiales</taxon>
        <taxon>Symbiodiniaceae</taxon>
        <taxon>Symbiodinium</taxon>
    </lineage>
</organism>
<dbReference type="EMBL" id="LSRX01001543">
    <property type="protein sequence ID" value="OLP78935.1"/>
    <property type="molecule type" value="Genomic_DNA"/>
</dbReference>
<gene>
    <name evidence="2" type="ORF">AK812_SmicGene40840</name>
</gene>
<sequence>MFPSECSEEDVVVEVQDCALSGIPCCSSTPGTARTLGILTAQVLAQIAKLPRDSEAQGGLPSWDTEGGWRVTMQRWVESSVGLALMGLRQTHRLIQDTRLPRPDEEEEREEEEEEEEVTIKISGIQLNREVRVPHTEPSSPGS</sequence>
<proteinExistence type="predicted"/>